<name>A0A815C584_ADIRI</name>
<dbReference type="OrthoDB" id="9988250at2759"/>
<dbReference type="Proteomes" id="UP000663852">
    <property type="component" value="Unassembled WGS sequence"/>
</dbReference>
<comment type="caution">
    <text evidence="1">The sequence shown here is derived from an EMBL/GenBank/DDBJ whole genome shotgun (WGS) entry which is preliminary data.</text>
</comment>
<accession>A0A815C584</accession>
<reference evidence="1" key="1">
    <citation type="submission" date="2021-02" db="EMBL/GenBank/DDBJ databases">
        <authorList>
            <person name="Nowell W R."/>
        </authorList>
    </citation>
    <scope>NUCLEOTIDE SEQUENCE</scope>
</reference>
<evidence type="ECO:0000313" key="1">
    <source>
        <dbReference type="EMBL" id="CAF1278312.1"/>
    </source>
</evidence>
<protein>
    <submittedName>
        <fullName evidence="1">Uncharacterized protein</fullName>
    </submittedName>
</protein>
<evidence type="ECO:0000313" key="2">
    <source>
        <dbReference type="Proteomes" id="UP000663852"/>
    </source>
</evidence>
<organism evidence="1 2">
    <name type="scientific">Adineta ricciae</name>
    <name type="common">Rotifer</name>
    <dbReference type="NCBI Taxonomy" id="249248"/>
    <lineage>
        <taxon>Eukaryota</taxon>
        <taxon>Metazoa</taxon>
        <taxon>Spiralia</taxon>
        <taxon>Gnathifera</taxon>
        <taxon>Rotifera</taxon>
        <taxon>Eurotatoria</taxon>
        <taxon>Bdelloidea</taxon>
        <taxon>Adinetida</taxon>
        <taxon>Adinetidae</taxon>
        <taxon>Adineta</taxon>
    </lineage>
</organism>
<dbReference type="EMBL" id="CAJNOJ010000198">
    <property type="protein sequence ID" value="CAF1278312.1"/>
    <property type="molecule type" value="Genomic_DNA"/>
</dbReference>
<proteinExistence type="predicted"/>
<dbReference type="AlphaFoldDB" id="A0A815C584"/>
<gene>
    <name evidence="1" type="ORF">EDS130_LOCUS29403</name>
</gene>
<sequence length="238" mass="27666">MKTSPLSLLTGIVFIWRKHCFRIKINCHYPIKRNFLRRTCTCRGDTLKTMIRQNIASDLESMQELHLKYGWIPGAESIRPNAEIREKKENYIKNMLTRYVSLQDFILHKFFGLKPTVEGNWMNSKLHVSLTEISAAQAAGLQQPNHHQFRLVPNLFSYHVPAGTNHYVIWFLLNGNETIDPTTHSPLSYDEITASIEIGLKQLLGPTKDQFSFVWYPNPKPTIISDILYHVQVFWIPE</sequence>